<comment type="caution">
    <text evidence="1">The sequence shown here is derived from an EMBL/GenBank/DDBJ whole genome shotgun (WGS) entry which is preliminary data.</text>
</comment>
<dbReference type="EMBL" id="CAJOBC010000858">
    <property type="protein sequence ID" value="CAF3633228.1"/>
    <property type="molecule type" value="Genomic_DNA"/>
</dbReference>
<dbReference type="Proteomes" id="UP000681722">
    <property type="component" value="Unassembled WGS sequence"/>
</dbReference>
<dbReference type="Proteomes" id="UP000663829">
    <property type="component" value="Unassembled WGS sequence"/>
</dbReference>
<dbReference type="EMBL" id="CAJNOQ010000858">
    <property type="protein sequence ID" value="CAF0845608.1"/>
    <property type="molecule type" value="Genomic_DNA"/>
</dbReference>
<reference evidence="1" key="1">
    <citation type="submission" date="2021-02" db="EMBL/GenBank/DDBJ databases">
        <authorList>
            <person name="Nowell W R."/>
        </authorList>
    </citation>
    <scope>NUCLEOTIDE SEQUENCE</scope>
</reference>
<evidence type="ECO:0000313" key="2">
    <source>
        <dbReference type="EMBL" id="CAF3633228.1"/>
    </source>
</evidence>
<evidence type="ECO:0000313" key="3">
    <source>
        <dbReference type="Proteomes" id="UP000663829"/>
    </source>
</evidence>
<name>A0A813W4N1_9BILA</name>
<keyword evidence="3" id="KW-1185">Reference proteome</keyword>
<sequence>MYKSLESEVGISGGSLVRPQHCKFIIMFGNVSKLSSFNDCCVELIMLIFEQLDFYELQLSFSNLNSYLNNIINDKRLHIAINLASYESPTKFQYYFNNLSTNILEQRLASVILTSNYSSLFLVDTYYHQLFRSIQSLKLMDMNFEHLKSILFKLKLTYHYQLKSLQIETSKIDDKPELAIIYEQLFHLSIKSSSINFHNYVYLTNGKLLNLIKNQKKIVSGDRNNDKR</sequence>
<evidence type="ECO:0000313" key="1">
    <source>
        <dbReference type="EMBL" id="CAF0845608.1"/>
    </source>
</evidence>
<organism evidence="1 3">
    <name type="scientific">Didymodactylos carnosus</name>
    <dbReference type="NCBI Taxonomy" id="1234261"/>
    <lineage>
        <taxon>Eukaryota</taxon>
        <taxon>Metazoa</taxon>
        <taxon>Spiralia</taxon>
        <taxon>Gnathifera</taxon>
        <taxon>Rotifera</taxon>
        <taxon>Eurotatoria</taxon>
        <taxon>Bdelloidea</taxon>
        <taxon>Philodinida</taxon>
        <taxon>Philodinidae</taxon>
        <taxon>Didymodactylos</taxon>
    </lineage>
</organism>
<protein>
    <submittedName>
        <fullName evidence="1">Uncharacterized protein</fullName>
    </submittedName>
</protein>
<proteinExistence type="predicted"/>
<dbReference type="AlphaFoldDB" id="A0A813W4N1"/>
<gene>
    <name evidence="1" type="ORF">GPM918_LOCUS5800</name>
    <name evidence="2" type="ORF">SRO942_LOCUS5800</name>
</gene>
<accession>A0A813W4N1</accession>